<feature type="region of interest" description="Disordered" evidence="1">
    <location>
        <begin position="25"/>
        <end position="52"/>
    </location>
</feature>
<gene>
    <name evidence="2" type="ORF">PR048_006091</name>
</gene>
<dbReference type="EMBL" id="JARBHB010000002">
    <property type="protein sequence ID" value="KAJ8893493.1"/>
    <property type="molecule type" value="Genomic_DNA"/>
</dbReference>
<feature type="compositionally biased region" description="Basic and acidic residues" evidence="1">
    <location>
        <begin position="325"/>
        <end position="334"/>
    </location>
</feature>
<dbReference type="Proteomes" id="UP001159363">
    <property type="component" value="Chromosome 2"/>
</dbReference>
<feature type="region of interest" description="Disordered" evidence="1">
    <location>
        <begin position="186"/>
        <end position="225"/>
    </location>
</feature>
<feature type="region of interest" description="Disordered" evidence="1">
    <location>
        <begin position="313"/>
        <end position="346"/>
    </location>
</feature>
<keyword evidence="3" id="KW-1185">Reference proteome</keyword>
<reference evidence="2 3" key="1">
    <citation type="submission" date="2023-02" db="EMBL/GenBank/DDBJ databases">
        <title>LHISI_Scaffold_Assembly.</title>
        <authorList>
            <person name="Stuart O.P."/>
            <person name="Cleave R."/>
            <person name="Magrath M.J.L."/>
            <person name="Mikheyev A.S."/>
        </authorList>
    </citation>
    <scope>NUCLEOTIDE SEQUENCE [LARGE SCALE GENOMIC DNA]</scope>
    <source>
        <strain evidence="2">Daus_M_001</strain>
        <tissue evidence="2">Leg muscle</tissue>
    </source>
</reference>
<feature type="compositionally biased region" description="Basic and acidic residues" evidence="1">
    <location>
        <begin position="197"/>
        <end position="206"/>
    </location>
</feature>
<protein>
    <submittedName>
        <fullName evidence="2">Uncharacterized protein</fullName>
    </submittedName>
</protein>
<name>A0ABQ9IA04_9NEOP</name>
<comment type="caution">
    <text evidence="2">The sequence shown here is derived from an EMBL/GenBank/DDBJ whole genome shotgun (WGS) entry which is preliminary data.</text>
</comment>
<evidence type="ECO:0000256" key="1">
    <source>
        <dbReference type="SAM" id="MobiDB-lite"/>
    </source>
</evidence>
<organism evidence="2 3">
    <name type="scientific">Dryococelus australis</name>
    <dbReference type="NCBI Taxonomy" id="614101"/>
    <lineage>
        <taxon>Eukaryota</taxon>
        <taxon>Metazoa</taxon>
        <taxon>Ecdysozoa</taxon>
        <taxon>Arthropoda</taxon>
        <taxon>Hexapoda</taxon>
        <taxon>Insecta</taxon>
        <taxon>Pterygota</taxon>
        <taxon>Neoptera</taxon>
        <taxon>Polyneoptera</taxon>
        <taxon>Phasmatodea</taxon>
        <taxon>Verophasmatodea</taxon>
        <taxon>Anareolatae</taxon>
        <taxon>Phasmatidae</taxon>
        <taxon>Eurycanthinae</taxon>
        <taxon>Dryococelus</taxon>
    </lineage>
</organism>
<sequence length="531" mass="57479">MPMPCPGVGPGASRAPDRWRANRLRHGSSARDNVTFDVDAGDPGARWGQNPDVGIPADQFRPIIRQLSSSLPRRVVRCRENRLPPGMTATRHANQPWLVLKGAAVAERLPCSPHTKANRVRSPAGSLSDFRVWELCRTMPLVYCFLGDFPFPPLFHTGAAIYSPQSPSSALKTSLLRAAQSSSLTHSWSSTGMQTRGKLEIPEKTRRPAASSGTIPTCKNPGASPSGIEQGLQLWMKPECTNNCGVQLVGKRNREISGSVLITLLVGRRRGVSGRRAIGGRKKRRSPCGLVLCWLRSARRLYEAMLDGGDVAGRGEETTLSSLRTDARQRRRQDTASNRSATNLPLAASRRLRPWAPPLPTTLLTPTFLRHPPPHRVDARENLCIGCSRLQEKKRFQTGVKSVGEELQTKLGKNICGVKCGAVLKLLAPNQGESDSTPGGVAPGFSYVGIVPDDASGRRVFSGISRFLSTCIPALPHTPLASPSSALKTSMSGAAQISPLPTSRGAIGWCATDLGCERLWVRIPGKTWVMI</sequence>
<accession>A0ABQ9IA04</accession>
<evidence type="ECO:0000313" key="3">
    <source>
        <dbReference type="Proteomes" id="UP001159363"/>
    </source>
</evidence>
<evidence type="ECO:0000313" key="2">
    <source>
        <dbReference type="EMBL" id="KAJ8893493.1"/>
    </source>
</evidence>
<proteinExistence type="predicted"/>